<dbReference type="EMBL" id="BMKL01000001">
    <property type="protein sequence ID" value="GGE00182.1"/>
    <property type="molecule type" value="Genomic_DNA"/>
</dbReference>
<name>A0ABQ1S972_9SPHN</name>
<dbReference type="InterPro" id="IPR005490">
    <property type="entry name" value="LD_TPept_cat_dom"/>
</dbReference>
<dbReference type="InterPro" id="IPR045380">
    <property type="entry name" value="LD_TPept_scaffold_dom"/>
</dbReference>
<dbReference type="PANTHER" id="PTHR41533:SF2">
    <property type="entry name" value="BLR7131 PROTEIN"/>
    <property type="match status" value="1"/>
</dbReference>
<organism evidence="10 11">
    <name type="scientific">Tsuneonella deserti</name>
    <dbReference type="NCBI Taxonomy" id="2035528"/>
    <lineage>
        <taxon>Bacteria</taxon>
        <taxon>Pseudomonadati</taxon>
        <taxon>Pseudomonadota</taxon>
        <taxon>Alphaproteobacteria</taxon>
        <taxon>Sphingomonadales</taxon>
        <taxon>Erythrobacteraceae</taxon>
        <taxon>Tsuneonella</taxon>
    </lineage>
</organism>
<evidence type="ECO:0000256" key="2">
    <source>
        <dbReference type="ARBA" id="ARBA00005992"/>
    </source>
</evidence>
<evidence type="ECO:0000256" key="1">
    <source>
        <dbReference type="ARBA" id="ARBA00004752"/>
    </source>
</evidence>
<dbReference type="Gene3D" id="2.40.440.10">
    <property type="entry name" value="L,D-transpeptidase catalytic domain-like"/>
    <property type="match status" value="1"/>
</dbReference>
<evidence type="ECO:0000313" key="11">
    <source>
        <dbReference type="Proteomes" id="UP000619041"/>
    </source>
</evidence>
<comment type="similarity">
    <text evidence="2">Belongs to the YkuD family.</text>
</comment>
<feature type="domain" description="L,D-TPase catalytic" evidence="9">
    <location>
        <begin position="220"/>
        <end position="396"/>
    </location>
</feature>
<dbReference type="Pfam" id="PF03734">
    <property type="entry name" value="YkuD"/>
    <property type="match status" value="1"/>
</dbReference>
<accession>A0ABQ1S972</accession>
<dbReference type="RefSeq" id="WP_188644997.1">
    <property type="nucleotide sequence ID" value="NZ_BMKL01000001.1"/>
</dbReference>
<keyword evidence="8" id="KW-0732">Signal</keyword>
<feature type="chain" id="PRO_5045590406" description="L,D-TPase catalytic domain-containing protein" evidence="8">
    <location>
        <begin position="28"/>
        <end position="446"/>
    </location>
</feature>
<evidence type="ECO:0000256" key="5">
    <source>
        <dbReference type="ARBA" id="ARBA00022984"/>
    </source>
</evidence>
<evidence type="ECO:0000256" key="7">
    <source>
        <dbReference type="PROSITE-ProRule" id="PRU01373"/>
    </source>
</evidence>
<evidence type="ECO:0000256" key="4">
    <source>
        <dbReference type="ARBA" id="ARBA00022960"/>
    </source>
</evidence>
<dbReference type="PANTHER" id="PTHR41533">
    <property type="entry name" value="L,D-TRANSPEPTIDASE HI_1667-RELATED"/>
    <property type="match status" value="1"/>
</dbReference>
<protein>
    <recommendedName>
        <fullName evidence="9">L,D-TPase catalytic domain-containing protein</fullName>
    </recommendedName>
</protein>
<dbReference type="SUPFAM" id="SSF141523">
    <property type="entry name" value="L,D-transpeptidase catalytic domain-like"/>
    <property type="match status" value="1"/>
</dbReference>
<feature type="signal peptide" evidence="8">
    <location>
        <begin position="1"/>
        <end position="27"/>
    </location>
</feature>
<reference evidence="11" key="1">
    <citation type="journal article" date="2019" name="Int. J. Syst. Evol. Microbiol.">
        <title>The Global Catalogue of Microorganisms (GCM) 10K type strain sequencing project: providing services to taxonomists for standard genome sequencing and annotation.</title>
        <authorList>
            <consortium name="The Broad Institute Genomics Platform"/>
            <consortium name="The Broad Institute Genome Sequencing Center for Infectious Disease"/>
            <person name="Wu L."/>
            <person name="Ma J."/>
        </authorList>
    </citation>
    <scope>NUCLEOTIDE SEQUENCE [LARGE SCALE GENOMIC DNA]</scope>
    <source>
        <strain evidence="11">CGMCC 1.15959</strain>
    </source>
</reference>
<dbReference type="InterPro" id="IPR038063">
    <property type="entry name" value="Transpep_catalytic_dom"/>
</dbReference>
<evidence type="ECO:0000256" key="6">
    <source>
        <dbReference type="ARBA" id="ARBA00023316"/>
    </source>
</evidence>
<evidence type="ECO:0000313" key="10">
    <source>
        <dbReference type="EMBL" id="GGE00182.1"/>
    </source>
</evidence>
<keyword evidence="6 7" id="KW-0961">Cell wall biogenesis/degradation</keyword>
<keyword evidence="11" id="KW-1185">Reference proteome</keyword>
<comment type="caution">
    <text evidence="10">The sequence shown here is derived from an EMBL/GenBank/DDBJ whole genome shotgun (WGS) entry which is preliminary data.</text>
</comment>
<evidence type="ECO:0000259" key="9">
    <source>
        <dbReference type="PROSITE" id="PS52029"/>
    </source>
</evidence>
<keyword evidence="5 7" id="KW-0573">Peptidoglycan synthesis</keyword>
<dbReference type="InterPro" id="IPR052905">
    <property type="entry name" value="LD-transpeptidase_YkuD-like"/>
</dbReference>
<keyword evidence="4 7" id="KW-0133">Cell shape</keyword>
<dbReference type="Pfam" id="PF20142">
    <property type="entry name" value="Scaffold"/>
    <property type="match status" value="1"/>
</dbReference>
<dbReference type="PROSITE" id="PS52029">
    <property type="entry name" value="LD_TPASE"/>
    <property type="match status" value="1"/>
</dbReference>
<keyword evidence="3" id="KW-0808">Transferase</keyword>
<proteinExistence type="inferred from homology"/>
<feature type="active site" description="Proton donor/acceptor" evidence="7">
    <location>
        <position position="356"/>
    </location>
</feature>
<comment type="pathway">
    <text evidence="1 7">Cell wall biogenesis; peptidoglycan biosynthesis.</text>
</comment>
<evidence type="ECO:0000256" key="8">
    <source>
        <dbReference type="SAM" id="SignalP"/>
    </source>
</evidence>
<sequence length="446" mass="49330">MARTNRAVLVAGVGALIAFGAPIPVAAAQPYGLDSHELRSEVKDRAGDLRRFYASRDYRPLWLSPDGSARPAVDRLLSRLDTAQFDALDRKTLKKLRTDSVRRDLDRAMRGDPEAIAKADTGLSHLYASYVQAMRAAPRASMLYESRALAPVVPTAEAALQAAAKAPSLETYVAEMGWMHPFYAPLRDALDSNGYDPERRRTIWENLQRVRALPATPADRYVLVDAASARLWMYENGKPVDSMRVVVGKSESQTPAMAGFLRYAIVNPYWNVPPDLVQRTIANGVLKQGTKYLKTRGYEVLPSYDESAKPIDPAKIDWKSVAQGAEPPYVRQKPGGGNFMGKVKYEFPNPKGIYLHDTPDRGLLKLDERQLSNGCVRLEDAERLGRWLLGKSVAKAGSKPEQKINLPTLVPVYLTYLTAAPTEKGIAFRDDVYGRDGAPQMAALTN</sequence>
<evidence type="ECO:0000256" key="3">
    <source>
        <dbReference type="ARBA" id="ARBA00022679"/>
    </source>
</evidence>
<feature type="active site" description="Nucleophile" evidence="7">
    <location>
        <position position="375"/>
    </location>
</feature>
<dbReference type="Proteomes" id="UP000619041">
    <property type="component" value="Unassembled WGS sequence"/>
</dbReference>
<gene>
    <name evidence="10" type="ORF">GCM10011515_19960</name>
</gene>
<dbReference type="CDD" id="cd16913">
    <property type="entry name" value="YkuD_like"/>
    <property type="match status" value="1"/>
</dbReference>